<reference evidence="3" key="1">
    <citation type="journal article" date="2019" name="Int. J. Syst. Evol. Microbiol.">
        <title>The Global Catalogue of Microorganisms (GCM) 10K type strain sequencing project: providing services to taxonomists for standard genome sequencing and annotation.</title>
        <authorList>
            <consortium name="The Broad Institute Genomics Platform"/>
            <consortium name="The Broad Institute Genome Sequencing Center for Infectious Disease"/>
            <person name="Wu L."/>
            <person name="Ma J."/>
        </authorList>
    </citation>
    <scope>NUCLEOTIDE SEQUENCE [LARGE SCALE GENOMIC DNA]</scope>
    <source>
        <strain evidence="3">JCM 18958</strain>
    </source>
</reference>
<dbReference type="InterPro" id="IPR010979">
    <property type="entry name" value="Ribosomal_uS13-like_H2TH"/>
</dbReference>
<keyword evidence="3" id="KW-1185">Reference proteome</keyword>
<dbReference type="Proteomes" id="UP001501446">
    <property type="component" value="Unassembled WGS sequence"/>
</dbReference>
<dbReference type="PANTHER" id="PTHR22993:SF9">
    <property type="entry name" value="FORMAMIDOPYRIMIDINE-DNA GLYCOSYLASE"/>
    <property type="match status" value="1"/>
</dbReference>
<proteinExistence type="predicted"/>
<dbReference type="PANTHER" id="PTHR22993">
    <property type="entry name" value="FORMAMIDOPYRIMIDINE-DNA GLYCOSYLASE"/>
    <property type="match status" value="1"/>
</dbReference>
<evidence type="ECO:0000259" key="1">
    <source>
        <dbReference type="SMART" id="SM01232"/>
    </source>
</evidence>
<dbReference type="Gene3D" id="1.10.8.50">
    <property type="match status" value="1"/>
</dbReference>
<protein>
    <recommendedName>
        <fullName evidence="1">Formamidopyrimidine-DNA glycosylase H2TH DNA-binding domain-containing protein</fullName>
    </recommendedName>
</protein>
<dbReference type="InterPro" id="IPR015886">
    <property type="entry name" value="H2TH_FPG"/>
</dbReference>
<sequence length="178" mass="19203">MAIRLNFDDGARLDFTEQGKRKGMALWITDDPESCERVQRLGPEVDAVSLDNFAEMLSATSSRLKTVLTDQTTMAGIGNAWSDEVLHRAKLSPFVAANKLNTNQVGALYEVLGDARTALAEVSYVGRLSVWAVAGCRGAVNSTLVTETHLDGDLPICDFAVLDVPADGLNLKPIQVPQ</sequence>
<dbReference type="Pfam" id="PF06831">
    <property type="entry name" value="H2TH"/>
    <property type="match status" value="1"/>
</dbReference>
<evidence type="ECO:0000313" key="2">
    <source>
        <dbReference type="EMBL" id="GAA4701366.1"/>
    </source>
</evidence>
<dbReference type="SUPFAM" id="SSF46946">
    <property type="entry name" value="S13-like H2TH domain"/>
    <property type="match status" value="1"/>
</dbReference>
<accession>A0ABP8X7U6</accession>
<organism evidence="2 3">
    <name type="scientific">Kocuria gwangalliensis</name>
    <dbReference type="NCBI Taxonomy" id="501592"/>
    <lineage>
        <taxon>Bacteria</taxon>
        <taxon>Bacillati</taxon>
        <taxon>Actinomycetota</taxon>
        <taxon>Actinomycetes</taxon>
        <taxon>Micrococcales</taxon>
        <taxon>Micrococcaceae</taxon>
        <taxon>Kocuria</taxon>
    </lineage>
</organism>
<name>A0ABP8X7U6_9MICC</name>
<dbReference type="SMART" id="SM01232">
    <property type="entry name" value="H2TH"/>
    <property type="match status" value="1"/>
</dbReference>
<feature type="domain" description="Formamidopyrimidine-DNA glycosylase H2TH DNA-binding" evidence="1">
    <location>
        <begin position="41"/>
        <end position="125"/>
    </location>
</feature>
<gene>
    <name evidence="2" type="ORF">GCM10025781_19690</name>
</gene>
<comment type="caution">
    <text evidence="2">The sequence shown here is derived from an EMBL/GenBank/DDBJ whole genome shotgun (WGS) entry which is preliminary data.</text>
</comment>
<evidence type="ECO:0000313" key="3">
    <source>
        <dbReference type="Proteomes" id="UP001501446"/>
    </source>
</evidence>
<dbReference type="EMBL" id="BAABLN010000031">
    <property type="protein sequence ID" value="GAA4701366.1"/>
    <property type="molecule type" value="Genomic_DNA"/>
</dbReference>